<feature type="binding site" evidence="1">
    <location>
        <position position="153"/>
    </location>
    <ligand>
        <name>Ni(2+)</name>
        <dbReference type="ChEBI" id="CHEBI:49786"/>
    </ligand>
</feature>
<feature type="domain" description="3H" evidence="2">
    <location>
        <begin position="80"/>
        <end position="176"/>
    </location>
</feature>
<gene>
    <name evidence="4" type="ORF">FCL54_02820</name>
</gene>
<feature type="binding site" evidence="1">
    <location>
        <position position="151"/>
    </location>
    <ligand>
        <name>Ni(2+)</name>
        <dbReference type="ChEBI" id="CHEBI:49786"/>
    </ligand>
</feature>
<dbReference type="OrthoDB" id="9792661at2"/>
<sequence>MISDKKILGEERRSLILKWLQESDVPLTGTSLAKRTNVSRQVIVQDISLLKARNEPIIATAQGYLIVNKPNQKQKHKRVIACQHDPAETKKELYTIVDNGATVKNVIVEHPIYGDLTASLMLSNRRDVDRFLENLERTSASLLSELTDGVHLHTIEADEPKQLDEVCHSLKEAGFLLRQND</sequence>
<dbReference type="PIRSF" id="PIRSF037847">
    <property type="entry name" value="NiaR"/>
    <property type="match status" value="1"/>
</dbReference>
<dbReference type="InterPro" id="IPR036388">
    <property type="entry name" value="WH-like_DNA-bd_sf"/>
</dbReference>
<evidence type="ECO:0000259" key="3">
    <source>
        <dbReference type="Pfam" id="PF08279"/>
    </source>
</evidence>
<dbReference type="InterPro" id="IPR004173">
    <property type="entry name" value="3H_domain"/>
</dbReference>
<dbReference type="AlphaFoldDB" id="A0A5R9FAN1"/>
<dbReference type="Gene3D" id="3.30.1340.20">
    <property type="entry name" value="3H domain"/>
    <property type="match status" value="1"/>
</dbReference>
<dbReference type="EMBL" id="SWLG01000001">
    <property type="protein sequence ID" value="TLS39256.1"/>
    <property type="molecule type" value="Genomic_DNA"/>
</dbReference>
<dbReference type="GO" id="GO:0046872">
    <property type="term" value="F:metal ion binding"/>
    <property type="evidence" value="ECO:0007669"/>
    <property type="project" value="UniProtKB-KW"/>
</dbReference>
<dbReference type="PANTHER" id="PTHR40068">
    <property type="entry name" value="TRANSCRIPTION REPRESSOR NIAR-RELATED"/>
    <property type="match status" value="1"/>
</dbReference>
<dbReference type="PANTHER" id="PTHR40068:SF1">
    <property type="entry name" value="TRANSCRIPTION REPRESSOR NIAR-RELATED"/>
    <property type="match status" value="1"/>
</dbReference>
<dbReference type="InterPro" id="IPR026043">
    <property type="entry name" value="NadR"/>
</dbReference>
<proteinExistence type="predicted"/>
<dbReference type="Pfam" id="PF02829">
    <property type="entry name" value="3H"/>
    <property type="match status" value="1"/>
</dbReference>
<dbReference type="InterPro" id="IPR013196">
    <property type="entry name" value="HTH_11"/>
</dbReference>
<keyword evidence="1" id="KW-0533">Nickel</keyword>
<dbReference type="SUPFAM" id="SSF75500">
    <property type="entry name" value="Putative transcriptional regulator TM1602, C-terminal domain"/>
    <property type="match status" value="1"/>
</dbReference>
<evidence type="ECO:0000313" key="4">
    <source>
        <dbReference type="EMBL" id="TLS39256.1"/>
    </source>
</evidence>
<dbReference type="Gene3D" id="1.10.10.10">
    <property type="entry name" value="Winged helix-like DNA-binding domain superfamily/Winged helix DNA-binding domain"/>
    <property type="match status" value="1"/>
</dbReference>
<keyword evidence="1" id="KW-0479">Metal-binding</keyword>
<accession>A0A5R9FAN1</accession>
<protein>
    <submittedName>
        <fullName evidence="4">Transcription repressor NadR</fullName>
    </submittedName>
</protein>
<feature type="domain" description="Helix-turn-helix type 11" evidence="3">
    <location>
        <begin position="12"/>
        <end position="64"/>
    </location>
</feature>
<keyword evidence="5" id="KW-1185">Reference proteome</keyword>
<dbReference type="InterPro" id="IPR035922">
    <property type="entry name" value="3H_dom_sf"/>
</dbReference>
<organism evidence="4 5">
    <name type="scientific">Exobacillus caeni</name>
    <dbReference type="NCBI Taxonomy" id="2574798"/>
    <lineage>
        <taxon>Bacteria</taxon>
        <taxon>Bacillati</taxon>
        <taxon>Bacillota</taxon>
        <taxon>Bacilli</taxon>
        <taxon>Bacillales</taxon>
        <taxon>Guptibacillaceae</taxon>
        <taxon>Exobacillus</taxon>
    </lineage>
</organism>
<evidence type="ECO:0000313" key="5">
    <source>
        <dbReference type="Proteomes" id="UP000308230"/>
    </source>
</evidence>
<reference evidence="4 5" key="1">
    <citation type="submission" date="2019-04" db="EMBL/GenBank/DDBJ databases">
        <title>Bacillus caeni sp. nov., a bacterium isolated from mangrove sediment.</title>
        <authorList>
            <person name="Huang H."/>
            <person name="Mo K."/>
            <person name="Hu Y."/>
        </authorList>
    </citation>
    <scope>NUCLEOTIDE SEQUENCE [LARGE SCALE GENOMIC DNA]</scope>
    <source>
        <strain evidence="4 5">HB172195</strain>
    </source>
</reference>
<comment type="caution">
    <text evidence="4">The sequence shown here is derived from an EMBL/GenBank/DDBJ whole genome shotgun (WGS) entry which is preliminary data.</text>
</comment>
<feature type="binding site" evidence="1">
    <location>
        <position position="84"/>
    </location>
    <ligand>
        <name>Ni(2+)</name>
        <dbReference type="ChEBI" id="CHEBI:49786"/>
    </ligand>
</feature>
<dbReference type="RefSeq" id="WP_138122920.1">
    <property type="nucleotide sequence ID" value="NZ_SWLG01000001.1"/>
</dbReference>
<dbReference type="Pfam" id="PF08279">
    <property type="entry name" value="HTH_11"/>
    <property type="match status" value="1"/>
</dbReference>
<name>A0A5R9FAN1_9BACL</name>
<dbReference type="InterPro" id="IPR036390">
    <property type="entry name" value="WH_DNA-bd_sf"/>
</dbReference>
<feature type="binding site" evidence="1">
    <location>
        <position position="92"/>
    </location>
    <ligand>
        <name>Ni(2+)</name>
        <dbReference type="ChEBI" id="CHEBI:49786"/>
    </ligand>
</feature>
<dbReference type="Proteomes" id="UP000308230">
    <property type="component" value="Unassembled WGS sequence"/>
</dbReference>
<evidence type="ECO:0000256" key="1">
    <source>
        <dbReference type="PIRSR" id="PIRSR037847-1"/>
    </source>
</evidence>
<dbReference type="SUPFAM" id="SSF46785">
    <property type="entry name" value="Winged helix' DNA-binding domain"/>
    <property type="match status" value="1"/>
</dbReference>
<evidence type="ECO:0000259" key="2">
    <source>
        <dbReference type="Pfam" id="PF02829"/>
    </source>
</evidence>